<accession>A0A3B0UN72</accession>
<name>A0A3B0UN72_9ZZZZ</name>
<dbReference type="PANTHER" id="PTHR39425">
    <property type="entry name" value="LIPOPROTEIN CYTOCHROME C"/>
    <property type="match status" value="1"/>
</dbReference>
<evidence type="ECO:0000259" key="1">
    <source>
        <dbReference type="Pfam" id="PF09699"/>
    </source>
</evidence>
<dbReference type="PROSITE" id="PS51257">
    <property type="entry name" value="PROKAR_LIPOPROTEIN"/>
    <property type="match status" value="1"/>
</dbReference>
<dbReference type="InterPro" id="IPR036280">
    <property type="entry name" value="Multihaem_cyt_sf"/>
</dbReference>
<gene>
    <name evidence="2" type="ORF">MNBD_BACTEROID01-1748</name>
</gene>
<dbReference type="NCBIfam" id="TIGR01905">
    <property type="entry name" value="paired_CXXCH_1"/>
    <property type="match status" value="3"/>
</dbReference>
<evidence type="ECO:0000313" key="2">
    <source>
        <dbReference type="EMBL" id="VAW21056.1"/>
    </source>
</evidence>
<organism evidence="2">
    <name type="scientific">hydrothermal vent metagenome</name>
    <dbReference type="NCBI Taxonomy" id="652676"/>
    <lineage>
        <taxon>unclassified sequences</taxon>
        <taxon>metagenomes</taxon>
        <taxon>ecological metagenomes</taxon>
    </lineage>
</organism>
<dbReference type="Gene3D" id="3.90.10.10">
    <property type="entry name" value="Cytochrome C3"/>
    <property type="match status" value="2"/>
</dbReference>
<dbReference type="SUPFAM" id="SSF48695">
    <property type="entry name" value="Multiheme cytochromes"/>
    <property type="match status" value="1"/>
</dbReference>
<dbReference type="AlphaFoldDB" id="A0A3B0UN72"/>
<feature type="domain" description="Doubled CXXCH motif" evidence="1">
    <location>
        <begin position="206"/>
        <end position="244"/>
    </location>
</feature>
<proteinExistence type="predicted"/>
<dbReference type="Pfam" id="PF09699">
    <property type="entry name" value="Paired_CXXCH_1"/>
    <property type="match status" value="5"/>
</dbReference>
<feature type="domain" description="Doubled CXXCH motif" evidence="1">
    <location>
        <begin position="74"/>
        <end position="109"/>
    </location>
</feature>
<protein>
    <recommendedName>
        <fullName evidence="1">Doubled CXXCH motif domain-containing protein</fullName>
    </recommendedName>
</protein>
<feature type="domain" description="Doubled CXXCH motif" evidence="1">
    <location>
        <begin position="252"/>
        <end position="275"/>
    </location>
</feature>
<dbReference type="PANTHER" id="PTHR39425:SF1">
    <property type="entry name" value="CYTOCHROME C7-LIKE DOMAIN-CONTAINING PROTEIN"/>
    <property type="match status" value="1"/>
</dbReference>
<dbReference type="EMBL" id="UOEP01000134">
    <property type="protein sequence ID" value="VAW21056.1"/>
    <property type="molecule type" value="Genomic_DNA"/>
</dbReference>
<dbReference type="InterPro" id="IPR010177">
    <property type="entry name" value="Paired_CXXCH_1"/>
</dbReference>
<feature type="domain" description="Doubled CXXCH motif" evidence="1">
    <location>
        <begin position="117"/>
        <end position="154"/>
    </location>
</feature>
<reference evidence="2" key="1">
    <citation type="submission" date="2018-06" db="EMBL/GenBank/DDBJ databases">
        <authorList>
            <person name="Zhirakovskaya E."/>
        </authorList>
    </citation>
    <scope>NUCLEOTIDE SEQUENCE</scope>
</reference>
<sequence length="276" mass="31297">MPQRKKKYFPLLIFLIFIIACSTQYNYKTLSFFFDGVPNPGDQDLQVSNDSLTTDSTQNRSLRGQGPVPEYSFHAPYKAKECASCHDQGTMGKLLQPQPGLCFQCHDDFNNSFEALHGPVAGGYCTTCHNPHQAKERKLLVRNGEELCLYCHNPELVRDNLFHNISEETNCLTCHNPHGGENRFLIKKGACFLCHDDFKGQFNFLHGPVAGGFCLECHSPHIEGTENLLSRKGQELCLYCHNKENVFRNEVHEDIEDADCTECHNPHGGEDRYILN</sequence>
<feature type="domain" description="Doubled CXXCH motif" evidence="1">
    <location>
        <begin position="163"/>
        <end position="199"/>
    </location>
</feature>